<gene>
    <name evidence="2" type="ORF">HDF16_003305</name>
</gene>
<evidence type="ECO:0000313" key="3">
    <source>
        <dbReference type="Proteomes" id="UP000540989"/>
    </source>
</evidence>
<name>A0A7W8E4J7_9BACT</name>
<comment type="caution">
    <text evidence="2">The sequence shown here is derived from an EMBL/GenBank/DDBJ whole genome shotgun (WGS) entry which is preliminary data.</text>
</comment>
<dbReference type="EMBL" id="JACHIP010000004">
    <property type="protein sequence ID" value="MBB5058591.1"/>
    <property type="molecule type" value="Genomic_DNA"/>
</dbReference>
<sequence length="54" mass="5904">MALDKTSDLDSRKSSSCGLVITIAIIILLAVGYTVFRTLTVPRHDINQTTQPTK</sequence>
<keyword evidence="1" id="KW-0812">Transmembrane</keyword>
<reference evidence="2 3" key="1">
    <citation type="submission" date="2020-08" db="EMBL/GenBank/DDBJ databases">
        <title>Genomic Encyclopedia of Type Strains, Phase IV (KMG-V): Genome sequencing to study the core and pangenomes of soil and plant-associated prokaryotes.</title>
        <authorList>
            <person name="Whitman W."/>
        </authorList>
    </citation>
    <scope>NUCLEOTIDE SEQUENCE [LARGE SCALE GENOMIC DNA]</scope>
    <source>
        <strain evidence="2 3">M8UP14</strain>
    </source>
</reference>
<keyword evidence="3" id="KW-1185">Reference proteome</keyword>
<feature type="transmembrane region" description="Helical" evidence="1">
    <location>
        <begin position="18"/>
        <end position="36"/>
    </location>
</feature>
<evidence type="ECO:0000256" key="1">
    <source>
        <dbReference type="SAM" id="Phobius"/>
    </source>
</evidence>
<dbReference type="AlphaFoldDB" id="A0A7W8E4J7"/>
<accession>A0A7W8E4J7</accession>
<protein>
    <submittedName>
        <fullName evidence="2">Uncharacterized protein</fullName>
    </submittedName>
</protein>
<organism evidence="2 3">
    <name type="scientific">Granulicella aggregans</name>
    <dbReference type="NCBI Taxonomy" id="474949"/>
    <lineage>
        <taxon>Bacteria</taxon>
        <taxon>Pseudomonadati</taxon>
        <taxon>Acidobacteriota</taxon>
        <taxon>Terriglobia</taxon>
        <taxon>Terriglobales</taxon>
        <taxon>Acidobacteriaceae</taxon>
        <taxon>Granulicella</taxon>
    </lineage>
</organism>
<proteinExistence type="predicted"/>
<evidence type="ECO:0000313" key="2">
    <source>
        <dbReference type="EMBL" id="MBB5058591.1"/>
    </source>
</evidence>
<keyword evidence="1" id="KW-1133">Transmembrane helix</keyword>
<dbReference type="Proteomes" id="UP000540989">
    <property type="component" value="Unassembled WGS sequence"/>
</dbReference>
<keyword evidence="1" id="KW-0472">Membrane</keyword>